<reference evidence="3" key="2">
    <citation type="submission" date="2020-09" db="EMBL/GenBank/DDBJ databases">
        <authorList>
            <person name="Sun Q."/>
            <person name="Zhou Y."/>
        </authorList>
    </citation>
    <scope>NUCLEOTIDE SEQUENCE</scope>
    <source>
        <strain evidence="3">CGMCC 1.8984</strain>
    </source>
</reference>
<feature type="region of interest" description="Disordered" evidence="1">
    <location>
        <begin position="125"/>
        <end position="144"/>
    </location>
</feature>
<proteinExistence type="predicted"/>
<evidence type="ECO:0000256" key="1">
    <source>
        <dbReference type="SAM" id="MobiDB-lite"/>
    </source>
</evidence>
<evidence type="ECO:0000256" key="2">
    <source>
        <dbReference type="SAM" id="Phobius"/>
    </source>
</evidence>
<evidence type="ECO:0000313" key="3">
    <source>
        <dbReference type="EMBL" id="GGJ83257.1"/>
    </source>
</evidence>
<keyword evidence="2" id="KW-0472">Membrane</keyword>
<sequence>MIWSSSDGDPPAAQPESALAATAAAPIEAKIRRFVAMGLILAPYILVWVARSSTCRLWLETFAELLWVLVLNRFRRIESPSCGTVKTAGVNQSSGHLVFGQRRALRADANLNRFGTTPVVTGTERNRGVRSASKSVSISRRCSA</sequence>
<evidence type="ECO:0000313" key="4">
    <source>
        <dbReference type="Proteomes" id="UP000636956"/>
    </source>
</evidence>
<dbReference type="AlphaFoldDB" id="A0A917PL02"/>
<name>A0A917PL02_9MICO</name>
<keyword evidence="2" id="KW-1133">Transmembrane helix</keyword>
<dbReference type="EMBL" id="BMMD01000012">
    <property type="protein sequence ID" value="GGJ83257.1"/>
    <property type="molecule type" value="Genomic_DNA"/>
</dbReference>
<accession>A0A917PL02</accession>
<gene>
    <name evidence="3" type="ORF">GCM10011372_21970</name>
</gene>
<feature type="transmembrane region" description="Helical" evidence="2">
    <location>
        <begin position="34"/>
        <end position="51"/>
    </location>
</feature>
<keyword evidence="4" id="KW-1185">Reference proteome</keyword>
<reference evidence="3" key="1">
    <citation type="journal article" date="2014" name="Int. J. Syst. Evol. Microbiol.">
        <title>Complete genome sequence of Corynebacterium casei LMG S-19264T (=DSM 44701T), isolated from a smear-ripened cheese.</title>
        <authorList>
            <consortium name="US DOE Joint Genome Institute (JGI-PGF)"/>
            <person name="Walter F."/>
            <person name="Albersmeier A."/>
            <person name="Kalinowski J."/>
            <person name="Ruckert C."/>
        </authorList>
    </citation>
    <scope>NUCLEOTIDE SEQUENCE</scope>
    <source>
        <strain evidence="3">CGMCC 1.8984</strain>
    </source>
</reference>
<feature type="compositionally biased region" description="Polar residues" evidence="1">
    <location>
        <begin position="132"/>
        <end position="144"/>
    </location>
</feature>
<protein>
    <submittedName>
        <fullName evidence="3">Uncharacterized protein</fullName>
    </submittedName>
</protein>
<dbReference type="Proteomes" id="UP000636956">
    <property type="component" value="Unassembled WGS sequence"/>
</dbReference>
<comment type="caution">
    <text evidence="3">The sequence shown here is derived from an EMBL/GenBank/DDBJ whole genome shotgun (WGS) entry which is preliminary data.</text>
</comment>
<keyword evidence="2" id="KW-0812">Transmembrane</keyword>
<organism evidence="3 4">
    <name type="scientific">Agromyces bauzanensis</name>
    <dbReference type="NCBI Taxonomy" id="1308924"/>
    <lineage>
        <taxon>Bacteria</taxon>
        <taxon>Bacillati</taxon>
        <taxon>Actinomycetota</taxon>
        <taxon>Actinomycetes</taxon>
        <taxon>Micrococcales</taxon>
        <taxon>Microbacteriaceae</taxon>
        <taxon>Agromyces</taxon>
    </lineage>
</organism>